<dbReference type="RefSeq" id="WP_132432008.1">
    <property type="nucleotide sequence ID" value="NZ_SMFZ01000002.1"/>
</dbReference>
<reference evidence="2 3" key="1">
    <citation type="submission" date="2019-03" db="EMBL/GenBank/DDBJ databases">
        <title>Sequencing the genomes of 1000 actinobacteria strains.</title>
        <authorList>
            <person name="Klenk H.-P."/>
        </authorList>
    </citation>
    <scope>NUCLEOTIDE SEQUENCE [LARGE SCALE GENOMIC DNA]</scope>
    <source>
        <strain evidence="2 3">DSM 44969</strain>
    </source>
</reference>
<comment type="caution">
    <text evidence="2">The sequence shown here is derived from an EMBL/GenBank/DDBJ whole genome shotgun (WGS) entry which is preliminary data.</text>
</comment>
<evidence type="ECO:0000256" key="1">
    <source>
        <dbReference type="SAM" id="Coils"/>
    </source>
</evidence>
<evidence type="ECO:0000313" key="3">
    <source>
        <dbReference type="Proteomes" id="UP000295560"/>
    </source>
</evidence>
<dbReference type="AlphaFoldDB" id="A0A4R1HQ86"/>
<keyword evidence="3" id="KW-1185">Reference proteome</keyword>
<dbReference type="Proteomes" id="UP000295560">
    <property type="component" value="Unassembled WGS sequence"/>
</dbReference>
<evidence type="ECO:0000313" key="2">
    <source>
        <dbReference type="EMBL" id="TCK22865.1"/>
    </source>
</evidence>
<gene>
    <name evidence="2" type="ORF">EV378_6876</name>
</gene>
<sequence>MDDVEQWVRDRREVLVREREIGETRLRELEREVAVLQRSLVEVGGAVRVLDELLTRIDAPEPASGDALRVG</sequence>
<proteinExistence type="predicted"/>
<feature type="coiled-coil region" evidence="1">
    <location>
        <begin position="12"/>
        <end position="46"/>
    </location>
</feature>
<name>A0A4R1HQ86_PSEEN</name>
<protein>
    <submittedName>
        <fullName evidence="2">Uncharacterized protein</fullName>
    </submittedName>
</protein>
<dbReference type="EMBL" id="SMFZ01000002">
    <property type="protein sequence ID" value="TCK22865.1"/>
    <property type="molecule type" value="Genomic_DNA"/>
</dbReference>
<organism evidence="2 3">
    <name type="scientific">Pseudonocardia endophytica</name>
    <dbReference type="NCBI Taxonomy" id="401976"/>
    <lineage>
        <taxon>Bacteria</taxon>
        <taxon>Bacillati</taxon>
        <taxon>Actinomycetota</taxon>
        <taxon>Actinomycetes</taxon>
        <taxon>Pseudonocardiales</taxon>
        <taxon>Pseudonocardiaceae</taxon>
        <taxon>Pseudonocardia</taxon>
    </lineage>
</organism>
<keyword evidence="1" id="KW-0175">Coiled coil</keyword>
<accession>A0A4R1HQ86</accession>